<dbReference type="OrthoDB" id="2651116at2759"/>
<feature type="region of interest" description="Disordered" evidence="1">
    <location>
        <begin position="106"/>
        <end position="145"/>
    </location>
</feature>
<evidence type="ECO:0008006" key="4">
    <source>
        <dbReference type="Google" id="ProtNLM"/>
    </source>
</evidence>
<proteinExistence type="predicted"/>
<organism evidence="3">
    <name type="scientific">Serpula lacrymans var. lacrymans (strain S7.3)</name>
    <name type="common">Dry rot fungus</name>
    <dbReference type="NCBI Taxonomy" id="936435"/>
    <lineage>
        <taxon>Eukaryota</taxon>
        <taxon>Fungi</taxon>
        <taxon>Dikarya</taxon>
        <taxon>Basidiomycota</taxon>
        <taxon>Agaricomycotina</taxon>
        <taxon>Agaricomycetes</taxon>
        <taxon>Agaricomycetidae</taxon>
        <taxon>Boletales</taxon>
        <taxon>Coniophorineae</taxon>
        <taxon>Serpulaceae</taxon>
        <taxon>Serpula</taxon>
    </lineage>
</organism>
<dbReference type="EMBL" id="GL945474">
    <property type="protein sequence ID" value="EGO04778.1"/>
    <property type="molecule type" value="Genomic_DNA"/>
</dbReference>
<dbReference type="InParanoid" id="F8PFW6"/>
<dbReference type="Proteomes" id="UP000008063">
    <property type="component" value="Unassembled WGS sequence"/>
</dbReference>
<dbReference type="HOGENOM" id="CLU_051225_2_0_1"/>
<name>F8PFW6_SERL3</name>
<sequence length="252" mass="27478">MLKLKEQLAGMGLAVDKKDFSAMILSSLPEMYRPLITSILTTARILRNQLSSTDIIAHVTDEADNRTLSAQSRNESAMISKATVQEKRAERHCKYKCTNPNCTTKTGHTTEQCYAPGGGREGQWPKSKGKQKESQPKLQTTAPAPTNQIAANVVTNATASNDNKIYAFTVSAQSVDQAHRASHHEVQDAIIDCGATDYFCPDRSKFQSYPIIDPVPINAAKGDTMYAYGKGNMASTLISASQMDKAGYLLLI</sequence>
<gene>
    <name evidence="2" type="ORF">SERLA73DRAFT_68447</name>
</gene>
<reference evidence="3" key="1">
    <citation type="journal article" date="2011" name="Science">
        <title>The plant cell wall-decomposing machinery underlies the functional diversity of forest fungi.</title>
        <authorList>
            <person name="Eastwood D.C."/>
            <person name="Floudas D."/>
            <person name="Binder M."/>
            <person name="Majcherczyk A."/>
            <person name="Schneider P."/>
            <person name="Aerts A."/>
            <person name="Asiegbu F.O."/>
            <person name="Baker S.E."/>
            <person name="Barry K."/>
            <person name="Bendiksby M."/>
            <person name="Blumentritt M."/>
            <person name="Coutinho P.M."/>
            <person name="Cullen D."/>
            <person name="de Vries R.P."/>
            <person name="Gathman A."/>
            <person name="Goodell B."/>
            <person name="Henrissat B."/>
            <person name="Ihrmark K."/>
            <person name="Kauserud H."/>
            <person name="Kohler A."/>
            <person name="LaButti K."/>
            <person name="Lapidus A."/>
            <person name="Lavin J.L."/>
            <person name="Lee Y.-H."/>
            <person name="Lindquist E."/>
            <person name="Lilly W."/>
            <person name="Lucas S."/>
            <person name="Morin E."/>
            <person name="Murat C."/>
            <person name="Oguiza J.A."/>
            <person name="Park J."/>
            <person name="Pisabarro A.G."/>
            <person name="Riley R."/>
            <person name="Rosling A."/>
            <person name="Salamov A."/>
            <person name="Schmidt O."/>
            <person name="Schmutz J."/>
            <person name="Skrede I."/>
            <person name="Stenlid J."/>
            <person name="Wiebenga A."/>
            <person name="Xie X."/>
            <person name="Kuees U."/>
            <person name="Hibbett D.S."/>
            <person name="Hoffmeister D."/>
            <person name="Hoegberg N."/>
            <person name="Martin F."/>
            <person name="Grigoriev I.V."/>
            <person name="Watkinson S.C."/>
        </authorList>
    </citation>
    <scope>NUCLEOTIDE SEQUENCE [LARGE SCALE GENOMIC DNA]</scope>
    <source>
        <strain evidence="3">strain S7.3</strain>
    </source>
</reference>
<evidence type="ECO:0000313" key="2">
    <source>
        <dbReference type="EMBL" id="EGO04778.1"/>
    </source>
</evidence>
<keyword evidence="3" id="KW-1185">Reference proteome</keyword>
<dbReference type="STRING" id="936435.F8PFW6"/>
<evidence type="ECO:0000313" key="3">
    <source>
        <dbReference type="Proteomes" id="UP000008063"/>
    </source>
</evidence>
<evidence type="ECO:0000256" key="1">
    <source>
        <dbReference type="SAM" id="MobiDB-lite"/>
    </source>
</evidence>
<accession>F8PFW6</accession>
<feature type="compositionally biased region" description="Polar residues" evidence="1">
    <location>
        <begin position="136"/>
        <end position="145"/>
    </location>
</feature>
<protein>
    <recommendedName>
        <fullName evidence="4">CCHC-type domain-containing protein</fullName>
    </recommendedName>
</protein>
<dbReference type="AlphaFoldDB" id="F8PFW6"/>